<accession>A0A1G7SXS4</accession>
<feature type="chain" id="PRO_5011546066" evidence="1">
    <location>
        <begin position="25"/>
        <end position="228"/>
    </location>
</feature>
<reference evidence="2 3" key="1">
    <citation type="submission" date="2016-10" db="EMBL/GenBank/DDBJ databases">
        <authorList>
            <person name="de Groot N.N."/>
        </authorList>
    </citation>
    <scope>NUCLEOTIDE SEQUENCE [LARGE SCALE GENOMIC DNA]</scope>
    <source>
        <strain evidence="2 3">BH539</strain>
    </source>
</reference>
<organism evidence="2 3">
    <name type="scientific">Onishia taeanensis</name>
    <dbReference type="NCBI Taxonomy" id="284577"/>
    <lineage>
        <taxon>Bacteria</taxon>
        <taxon>Pseudomonadati</taxon>
        <taxon>Pseudomonadota</taxon>
        <taxon>Gammaproteobacteria</taxon>
        <taxon>Oceanospirillales</taxon>
        <taxon>Halomonadaceae</taxon>
        <taxon>Onishia</taxon>
    </lineage>
</organism>
<gene>
    <name evidence="2" type="ORF">SAMN05216571_1082</name>
</gene>
<sequence length="228" mass="25893">MKMKILVRLLCFLMVALFSSQVVASDARLFKGWDYGDSIDSFPRSQGYYDCSADMGALALCKENVEFLSLNFFSVLYFNDDQTLGNVSLIADFSPDVYASVVGALSRDFALVYMEGDRDRFDFIKKLNSGEFDGSQQVTETITRFENTQLTNGYLDIVYFEADFAKQWSSFSDYQDMLFSIPEDVRAAEVIVYYNDVWGPTIEVSFNLPGKSLQRAKQQVQSAPVEDF</sequence>
<protein>
    <submittedName>
        <fullName evidence="2">Uncharacterized protein</fullName>
    </submittedName>
</protein>
<evidence type="ECO:0000313" key="2">
    <source>
        <dbReference type="EMBL" id="SDG27110.1"/>
    </source>
</evidence>
<evidence type="ECO:0000256" key="1">
    <source>
        <dbReference type="SAM" id="SignalP"/>
    </source>
</evidence>
<dbReference type="OrthoDB" id="6892761at2"/>
<name>A0A1G7SXS4_9GAMM</name>
<dbReference type="RefSeq" id="WP_092525976.1">
    <property type="nucleotide sequence ID" value="NZ_FNCI01000008.1"/>
</dbReference>
<dbReference type="EMBL" id="FNCI01000008">
    <property type="protein sequence ID" value="SDG27110.1"/>
    <property type="molecule type" value="Genomic_DNA"/>
</dbReference>
<keyword evidence="3" id="KW-1185">Reference proteome</keyword>
<proteinExistence type="predicted"/>
<feature type="signal peptide" evidence="1">
    <location>
        <begin position="1"/>
        <end position="24"/>
    </location>
</feature>
<dbReference type="Proteomes" id="UP000198641">
    <property type="component" value="Unassembled WGS sequence"/>
</dbReference>
<dbReference type="AlphaFoldDB" id="A0A1G7SXS4"/>
<keyword evidence="1" id="KW-0732">Signal</keyword>
<evidence type="ECO:0000313" key="3">
    <source>
        <dbReference type="Proteomes" id="UP000198641"/>
    </source>
</evidence>